<keyword evidence="9" id="KW-0175">Coiled coil</keyword>
<evidence type="ECO:0000256" key="5">
    <source>
        <dbReference type="ARBA" id="ARBA00022833"/>
    </source>
</evidence>
<sequence length="378" mass="42213">MSKQAQNNSASARRPPEEDEICRVCKSSRYLNPNMKFLVNPECYHEMCESCADRIFASGPAPCPYAGCTKTLRRNKFRKQTFADLKVEREVDIRKRVNAIFNKREDEFNSLRDYNNYLNEVEDLTFNLINKVDIEKTERKLLSYAEANRRAISQNDVRASKESQRLAAEERLKKEQAIQRREAAQRELDEERRVRAEGKADVIHKLASGESATKVAKEAKKTVLKRTLFKQQAEVDKQARLEAAAAASEATLNGDGDDLVFAGLKQHVEAAPLRPYDAYGGLAFERKMSNLQNSYDDGALPRHENLYYLKQDPRAMAGGYNIKEVYSQVLCEAFAGLGVFLSDELGEKAGAATRGTGTAGAAVAAATGSGDVQMMDAF</sequence>
<dbReference type="EMBL" id="ML977165">
    <property type="protein sequence ID" value="KAF1984833.1"/>
    <property type="molecule type" value="Genomic_DNA"/>
</dbReference>
<evidence type="ECO:0000313" key="12">
    <source>
        <dbReference type="EMBL" id="KAF1984833.1"/>
    </source>
</evidence>
<evidence type="ECO:0000259" key="10">
    <source>
        <dbReference type="Pfam" id="PF06391"/>
    </source>
</evidence>
<dbReference type="GO" id="GO:0006289">
    <property type="term" value="P:nucleotide-excision repair"/>
    <property type="evidence" value="ECO:0007669"/>
    <property type="project" value="InterPro"/>
</dbReference>
<reference evidence="12" key="1">
    <citation type="journal article" date="2020" name="Stud. Mycol.">
        <title>101 Dothideomycetes genomes: a test case for predicting lifestyles and emergence of pathogens.</title>
        <authorList>
            <person name="Haridas S."/>
            <person name="Albert R."/>
            <person name="Binder M."/>
            <person name="Bloem J."/>
            <person name="Labutti K."/>
            <person name="Salamov A."/>
            <person name="Andreopoulos B."/>
            <person name="Baker S."/>
            <person name="Barry K."/>
            <person name="Bills G."/>
            <person name="Bluhm B."/>
            <person name="Cannon C."/>
            <person name="Castanera R."/>
            <person name="Culley D."/>
            <person name="Daum C."/>
            <person name="Ezra D."/>
            <person name="Gonzalez J."/>
            <person name="Henrissat B."/>
            <person name="Kuo A."/>
            <person name="Liang C."/>
            <person name="Lipzen A."/>
            <person name="Lutzoni F."/>
            <person name="Magnuson J."/>
            <person name="Mondo S."/>
            <person name="Nolan M."/>
            <person name="Ohm R."/>
            <person name="Pangilinan J."/>
            <person name="Park H.-J."/>
            <person name="Ramirez L."/>
            <person name="Alfaro M."/>
            <person name="Sun H."/>
            <person name="Tritt A."/>
            <person name="Yoshinaga Y."/>
            <person name="Zwiers L.-H."/>
            <person name="Turgeon B."/>
            <person name="Goodwin S."/>
            <person name="Spatafora J."/>
            <person name="Crous P."/>
            <person name="Grigoriev I."/>
        </authorList>
    </citation>
    <scope>NUCLEOTIDE SEQUENCE</scope>
    <source>
        <strain evidence="12">CBS 113979</strain>
    </source>
</reference>
<dbReference type="GO" id="GO:0006357">
    <property type="term" value="P:regulation of transcription by RNA polymerase II"/>
    <property type="evidence" value="ECO:0007669"/>
    <property type="project" value="TreeGrafter"/>
</dbReference>
<keyword evidence="4" id="KW-0863">Zinc-finger</keyword>
<dbReference type="AlphaFoldDB" id="A0A6G1GV47"/>
<keyword evidence="5" id="KW-0862">Zinc</keyword>
<feature type="coiled-coil region" evidence="9">
    <location>
        <begin position="167"/>
        <end position="201"/>
    </location>
</feature>
<evidence type="ECO:0000313" key="13">
    <source>
        <dbReference type="Proteomes" id="UP000800041"/>
    </source>
</evidence>
<evidence type="ECO:0000256" key="2">
    <source>
        <dbReference type="ARBA" id="ARBA00022257"/>
    </source>
</evidence>
<dbReference type="GO" id="GO:0070985">
    <property type="term" value="C:transcription factor TFIIK complex"/>
    <property type="evidence" value="ECO:0007669"/>
    <property type="project" value="UniProtKB-ARBA"/>
</dbReference>
<keyword evidence="12" id="KW-0418">Kinase</keyword>
<dbReference type="GO" id="GO:0008270">
    <property type="term" value="F:zinc ion binding"/>
    <property type="evidence" value="ECO:0007669"/>
    <property type="project" value="UniProtKB-KW"/>
</dbReference>
<proteinExistence type="predicted"/>
<dbReference type="Pfam" id="PF17121">
    <property type="entry name" value="zf-C3HC4_5"/>
    <property type="match status" value="1"/>
</dbReference>
<gene>
    <name evidence="12" type="ORF">K402DRAFT_380106</name>
</gene>
<accession>A0A6G1GV47</accession>
<dbReference type="FunFam" id="3.30.40.10:FF:000037">
    <property type="entry name" value="Cdk-activating kinase assembly factor MAT1, centre"/>
    <property type="match status" value="1"/>
</dbReference>
<evidence type="ECO:0000256" key="4">
    <source>
        <dbReference type="ARBA" id="ARBA00022771"/>
    </source>
</evidence>
<name>A0A6G1GV47_9PEZI</name>
<dbReference type="SUPFAM" id="SSF57850">
    <property type="entry name" value="RING/U-box"/>
    <property type="match status" value="1"/>
</dbReference>
<keyword evidence="6" id="KW-0539">Nucleus</keyword>
<keyword evidence="13" id="KW-1185">Reference proteome</keyword>
<dbReference type="PANTHER" id="PTHR12683">
    <property type="entry name" value="CDK-ACTIVATING KINASE ASSEMBLY FACTOR MAT1"/>
    <property type="match status" value="1"/>
</dbReference>
<dbReference type="GO" id="GO:0061575">
    <property type="term" value="F:cyclin-dependent protein serine/threonine kinase activator activity"/>
    <property type="evidence" value="ECO:0007669"/>
    <property type="project" value="InterPro"/>
</dbReference>
<protein>
    <recommendedName>
        <fullName evidence="2">RNA polymerase II transcription factor B subunit 3</fullName>
    </recommendedName>
    <alternativeName>
        <fullName evidence="8">RNA polymerase II transcription factor B 38 kDa subunit</fullName>
    </alternativeName>
    <alternativeName>
        <fullName evidence="7">RNA polymerase II transcription factor B p38 subunit</fullName>
    </alternativeName>
</protein>
<dbReference type="CDD" id="cd16573">
    <property type="entry name" value="RING-HC_TFB3-like"/>
    <property type="match status" value="1"/>
</dbReference>
<keyword evidence="12" id="KW-0808">Transferase</keyword>
<keyword evidence="3" id="KW-0479">Metal-binding</keyword>
<evidence type="ECO:0000256" key="7">
    <source>
        <dbReference type="ARBA" id="ARBA00029873"/>
    </source>
</evidence>
<dbReference type="Proteomes" id="UP000800041">
    <property type="component" value="Unassembled WGS sequence"/>
</dbReference>
<evidence type="ECO:0000256" key="1">
    <source>
        <dbReference type="ARBA" id="ARBA00004123"/>
    </source>
</evidence>
<dbReference type="InterPro" id="IPR015877">
    <property type="entry name" value="MAT1_centre"/>
</dbReference>
<dbReference type="InterPro" id="IPR004575">
    <property type="entry name" value="MAT1/Tfb3"/>
</dbReference>
<dbReference type="PANTHER" id="PTHR12683:SF13">
    <property type="entry name" value="CDK-ACTIVATING KINASE ASSEMBLY FACTOR MAT1"/>
    <property type="match status" value="1"/>
</dbReference>
<feature type="domain" description="RING-type" evidence="11">
    <location>
        <begin position="19"/>
        <end position="68"/>
    </location>
</feature>
<dbReference type="InterPro" id="IPR017907">
    <property type="entry name" value="Znf_RING_CS"/>
</dbReference>
<dbReference type="Gene3D" id="3.30.40.10">
    <property type="entry name" value="Zinc/RING finger domain, C3HC4 (zinc finger)"/>
    <property type="match status" value="1"/>
</dbReference>
<evidence type="ECO:0000256" key="6">
    <source>
        <dbReference type="ARBA" id="ARBA00023242"/>
    </source>
</evidence>
<evidence type="ECO:0000256" key="8">
    <source>
        <dbReference type="ARBA" id="ARBA00033277"/>
    </source>
</evidence>
<feature type="domain" description="MAT1 centre" evidence="10">
    <location>
        <begin position="72"/>
        <end position="248"/>
    </location>
</feature>
<comment type="subcellular location">
    <subcellularLocation>
        <location evidence="1">Nucleus</location>
    </subcellularLocation>
</comment>
<dbReference type="GO" id="GO:0016301">
    <property type="term" value="F:kinase activity"/>
    <property type="evidence" value="ECO:0007669"/>
    <property type="project" value="UniProtKB-KW"/>
</dbReference>
<organism evidence="12 13">
    <name type="scientific">Aulographum hederae CBS 113979</name>
    <dbReference type="NCBI Taxonomy" id="1176131"/>
    <lineage>
        <taxon>Eukaryota</taxon>
        <taxon>Fungi</taxon>
        <taxon>Dikarya</taxon>
        <taxon>Ascomycota</taxon>
        <taxon>Pezizomycotina</taxon>
        <taxon>Dothideomycetes</taxon>
        <taxon>Pleosporomycetidae</taxon>
        <taxon>Aulographales</taxon>
        <taxon>Aulographaceae</taxon>
    </lineage>
</organism>
<evidence type="ECO:0000256" key="9">
    <source>
        <dbReference type="SAM" id="Coils"/>
    </source>
</evidence>
<evidence type="ECO:0000259" key="11">
    <source>
        <dbReference type="Pfam" id="PF17121"/>
    </source>
</evidence>
<dbReference type="InterPro" id="IPR001841">
    <property type="entry name" value="Znf_RING"/>
</dbReference>
<dbReference type="OrthoDB" id="5963at2759"/>
<dbReference type="NCBIfam" id="TIGR00570">
    <property type="entry name" value="cdk7"/>
    <property type="match status" value="1"/>
</dbReference>
<dbReference type="InterPro" id="IPR013083">
    <property type="entry name" value="Znf_RING/FYVE/PHD"/>
</dbReference>
<dbReference type="Pfam" id="PF06391">
    <property type="entry name" value="MAT1"/>
    <property type="match status" value="1"/>
</dbReference>
<evidence type="ECO:0000256" key="3">
    <source>
        <dbReference type="ARBA" id="ARBA00022723"/>
    </source>
</evidence>
<dbReference type="PROSITE" id="PS00518">
    <property type="entry name" value="ZF_RING_1"/>
    <property type="match status" value="1"/>
</dbReference>